<feature type="domain" description="SCP" evidence="2">
    <location>
        <begin position="60"/>
        <end position="167"/>
    </location>
</feature>
<feature type="chain" id="PRO_5019177198" evidence="1">
    <location>
        <begin position="41"/>
        <end position="299"/>
    </location>
</feature>
<dbReference type="PANTHER" id="PTHR31157">
    <property type="entry name" value="SCP DOMAIN-CONTAINING PROTEIN"/>
    <property type="match status" value="1"/>
</dbReference>
<dbReference type="Pfam" id="PF00188">
    <property type="entry name" value="CAP"/>
    <property type="match status" value="2"/>
</dbReference>
<dbReference type="PANTHER" id="PTHR31157:SF1">
    <property type="entry name" value="SCP DOMAIN-CONTAINING PROTEIN"/>
    <property type="match status" value="1"/>
</dbReference>
<dbReference type="EMBL" id="RZGZ01000002">
    <property type="protein sequence ID" value="RUR01341.1"/>
    <property type="molecule type" value="Genomic_DNA"/>
</dbReference>
<dbReference type="OrthoDB" id="68195at2"/>
<dbReference type="AlphaFoldDB" id="A0A433JSP7"/>
<evidence type="ECO:0000256" key="1">
    <source>
        <dbReference type="SAM" id="SignalP"/>
    </source>
</evidence>
<protein>
    <submittedName>
        <fullName evidence="3">CAP domain-containing protein</fullName>
    </submittedName>
</protein>
<organism evidence="3 4">
    <name type="scientific">Labedella endophytica</name>
    <dbReference type="NCBI Taxonomy" id="1523160"/>
    <lineage>
        <taxon>Bacteria</taxon>
        <taxon>Bacillati</taxon>
        <taxon>Actinomycetota</taxon>
        <taxon>Actinomycetes</taxon>
        <taxon>Micrococcales</taxon>
        <taxon>Microbacteriaceae</taxon>
        <taxon>Labedella</taxon>
    </lineage>
</organism>
<comment type="caution">
    <text evidence="3">The sequence shown here is derived from an EMBL/GenBank/DDBJ whole genome shotgun (WGS) entry which is preliminary data.</text>
</comment>
<proteinExistence type="predicted"/>
<sequence length="299" mass="32012">MTPSPPVSRPGPGPRTLLMKRMLRLFAVLSIGILVGSASAATTMPAPAHAETSTQSVIRITNEHRAANGRAALTAERSLNHLAQAWANRMATTGKLEHSTNAWRSGSATPGYTLCCGENIAKGYSAPGTMVKVWMGSSGHRANILDARFTHIGVGYNAKGNFWVQLFAAYPKPTAATAETATQSVIRITNEHRAANGRKALTPERSLNHLAQAWANKMSADGKMVHSTNAWRSGSATPGYTLCCGENIAYGYTSPGTMVKAWMGSSGHRANILDARYTHIGVGYNAKGHYWVQLFAAYP</sequence>
<reference evidence="3 4" key="1">
    <citation type="submission" date="2018-12" db="EMBL/GenBank/DDBJ databases">
        <authorList>
            <person name="Li F."/>
        </authorList>
    </citation>
    <scope>NUCLEOTIDE SEQUENCE [LARGE SCALE GENOMIC DNA]</scope>
    <source>
        <strain evidence="3 4">EGI 6500705</strain>
    </source>
</reference>
<dbReference type="InterPro" id="IPR014044">
    <property type="entry name" value="CAP_dom"/>
</dbReference>
<evidence type="ECO:0000313" key="4">
    <source>
        <dbReference type="Proteomes" id="UP000274909"/>
    </source>
</evidence>
<gene>
    <name evidence="3" type="ORF">ELQ94_07485</name>
</gene>
<dbReference type="Gene3D" id="3.40.33.10">
    <property type="entry name" value="CAP"/>
    <property type="match status" value="2"/>
</dbReference>
<evidence type="ECO:0000259" key="2">
    <source>
        <dbReference type="Pfam" id="PF00188"/>
    </source>
</evidence>
<accession>A0A433JSP7</accession>
<dbReference type="SUPFAM" id="SSF55797">
    <property type="entry name" value="PR-1-like"/>
    <property type="match status" value="2"/>
</dbReference>
<keyword evidence="4" id="KW-1185">Reference proteome</keyword>
<feature type="signal peptide" evidence="1">
    <location>
        <begin position="1"/>
        <end position="40"/>
    </location>
</feature>
<evidence type="ECO:0000313" key="3">
    <source>
        <dbReference type="EMBL" id="RUR01341.1"/>
    </source>
</evidence>
<feature type="domain" description="SCP" evidence="2">
    <location>
        <begin position="188"/>
        <end position="295"/>
    </location>
</feature>
<dbReference type="Proteomes" id="UP000274909">
    <property type="component" value="Unassembled WGS sequence"/>
</dbReference>
<dbReference type="InterPro" id="IPR035940">
    <property type="entry name" value="CAP_sf"/>
</dbReference>
<keyword evidence="1" id="KW-0732">Signal</keyword>
<dbReference type="CDD" id="cd05379">
    <property type="entry name" value="CAP_bacterial"/>
    <property type="match status" value="2"/>
</dbReference>
<name>A0A433JSP7_9MICO</name>